<feature type="region of interest" description="Nuclease activity, interacts with RecD and RecA" evidence="15">
    <location>
        <begin position="922"/>
        <end position="1245"/>
    </location>
</feature>
<dbReference type="PROSITE" id="PS51217">
    <property type="entry name" value="UVRD_HELICASE_CTER"/>
    <property type="match status" value="1"/>
</dbReference>
<comment type="similarity">
    <text evidence="15">Belongs to the helicase family. UvrD subfamily.</text>
</comment>
<comment type="catalytic activity">
    <reaction evidence="13 15">
        <text>Couples ATP hydrolysis with the unwinding of duplex DNA by translocating in the 3'-5' direction.</text>
        <dbReference type="EC" id="5.6.2.4"/>
    </reaction>
</comment>
<dbReference type="InterPro" id="IPR014016">
    <property type="entry name" value="UvrD-like_ATP-bd"/>
</dbReference>
<evidence type="ECO:0000256" key="10">
    <source>
        <dbReference type="ARBA" id="ARBA00023125"/>
    </source>
</evidence>
<evidence type="ECO:0000256" key="8">
    <source>
        <dbReference type="ARBA" id="ARBA00022840"/>
    </source>
</evidence>
<dbReference type="CDD" id="cd22352">
    <property type="entry name" value="RecB_C-like"/>
    <property type="match status" value="1"/>
</dbReference>
<keyword evidence="4 15" id="KW-0227">DNA damage</keyword>
<keyword evidence="2 15" id="KW-0479">Metal-binding</keyword>
<dbReference type="EC" id="3.1.11.5" evidence="15"/>
<feature type="binding site" evidence="16">
    <location>
        <begin position="22"/>
        <end position="29"/>
    </location>
    <ligand>
        <name>ATP</name>
        <dbReference type="ChEBI" id="CHEBI:30616"/>
    </ligand>
</feature>
<evidence type="ECO:0000256" key="15">
    <source>
        <dbReference type="HAMAP-Rule" id="MF_01485"/>
    </source>
</evidence>
<dbReference type="Gene3D" id="1.10.486.10">
    <property type="entry name" value="PCRA, domain 4"/>
    <property type="match status" value="1"/>
</dbReference>
<proteinExistence type="inferred from homology"/>
<dbReference type="Pfam" id="PF13361">
    <property type="entry name" value="UvrD_C"/>
    <property type="match status" value="1"/>
</dbReference>
<keyword evidence="7 15" id="KW-0269">Exonuclease</keyword>
<gene>
    <name evidence="15 19" type="primary">recB</name>
    <name evidence="19" type="ORF">Q2T77_09585</name>
</gene>
<dbReference type="InterPro" id="IPR038726">
    <property type="entry name" value="PDDEXK_AddAB-type"/>
</dbReference>
<evidence type="ECO:0000256" key="12">
    <source>
        <dbReference type="ARBA" id="ARBA00023235"/>
    </source>
</evidence>
<dbReference type="Gene3D" id="1.10.3170.10">
    <property type="entry name" value="Recbcd, chain B, domain 2"/>
    <property type="match status" value="1"/>
</dbReference>
<dbReference type="InterPro" id="IPR011335">
    <property type="entry name" value="Restrct_endonuc-II-like"/>
</dbReference>
<keyword evidence="20" id="KW-1185">Reference proteome</keyword>
<feature type="domain" description="UvrD-like helicase ATP-binding" evidence="17">
    <location>
        <begin position="1"/>
        <end position="467"/>
    </location>
</feature>
<keyword evidence="11 15" id="KW-0234">DNA repair</keyword>
<comment type="catalytic activity">
    <reaction evidence="15">
        <text>Exonucleolytic cleavage (in the presence of ATP) in either 5'- to 3'- or 3'- to 5'-direction to yield 5'-phosphooligonucleotides.</text>
        <dbReference type="EC" id="3.1.11.5"/>
    </reaction>
</comment>
<evidence type="ECO:0000313" key="19">
    <source>
        <dbReference type="EMBL" id="MDO1532538.1"/>
    </source>
</evidence>
<dbReference type="Gene3D" id="3.90.320.10">
    <property type="match status" value="1"/>
</dbReference>
<dbReference type="NCBIfam" id="TIGR00609">
    <property type="entry name" value="recB"/>
    <property type="match status" value="1"/>
</dbReference>
<dbReference type="InterPro" id="IPR004586">
    <property type="entry name" value="RecB"/>
</dbReference>
<feature type="region of interest" description="DNA-binding and helicase activity, interacts with RecC" evidence="15">
    <location>
        <begin position="1"/>
        <end position="871"/>
    </location>
</feature>
<evidence type="ECO:0000256" key="5">
    <source>
        <dbReference type="ARBA" id="ARBA00022801"/>
    </source>
</evidence>
<sequence>MTLPSLLDPLRFPLRGSRLIEASAGTGKTFTIAALYLRLVLGHGGEAAFTRPLAPPEILVVTFTEAATKELRDRIRARLAEAAEAFLADPATVPPQPPGQDLLHDLRADYPPAQWLACARTLRLAAEWMDEAAVSTIHGWCNRMLREHAFDSGSLFTQTLETDQRELQAEVMRDYWRTFFTPLAPADAQQVHGWWATPDALLGAVEKLVGLSEVLGEGLPPAMALERARTHTGRELSVLKAPWAGDDGWAAGLVAGLEAAVAARQCKLPKRKEWMQKLRDWAEGDALLPSLTKTAWERLTPGGLGDGWSGDAALLRHPALHALAGLQDAVRALPDGRQDLLRHAARWSGDRLAAEQARRAQMGFDELLTRLDAALQGPNGERLAALIRRQFPVALIDEFQDTDPLQYRIFDAVYGIAANAQDTAVVLIGDPKQAIYAFRGADIHTYLAARRDTLDRHATLGTNFRSTAAMVEAVNQVFLQAEARETGQGAFLFRADGENPLPFVPVQARGRSERWTVAGQPAPALTCWTLDGDPPPGNGEAQRLLAAACATEIVRLLAGGLAGRTGFTKEGEALRPAQPGDIAVLVNSGREASAVRQALATRGVRSVYLSDKDSVFQSPVAAELQRWLAACAEPDDDRPLRAALGSAALALSWPELDRLNHDELQWEARVLQFRRYQQTWRRQGVLPMLRHLLNDFGVPQRLLAAGDERMLTDLLHLAELLQQASAQLDGEHALIRWLAEQREDSASENEARKLRLESDADLVKVVTVHKSKGLEYPLVFLPFGTAFRAAKADDLPLKWHDAQGHLVVALQADADALARVDHERLGEDLRKLYVALTRARHATWVGVAPLAGVERSALGYLLGGGAPLAASALADALRDWAKTSAAIAVDAAPEADDARYSPVADALQLAPEPALPSGPRERWWVASYSALSRAGDLLDDEAALALGEPATRLALPPTPASAAEDIYADSRGDAIAPDDDFGTPAPSTGSLHDFPRGAGPGSFLHGLLEWVGRQGFGRLQSDAAAQADLADLVARRCNLSGWSTWTETLRAWLLGWLAAPLDLGALVPEGGAVAPAALGRVQIEMEFWFGVQQVDLRALDALVCRHTLDGAPRPALLPQQLNGMLKGFIDLVFEHEGRYYVADYKSNWLGPRDADYTPAALRDAVLQHRYELQYVLYVFALHRLLRSRLADYDYERHVGGAVYLFLRGHAAPGQGLHCERPPKALIDALDVLFSGAALAAAEQPS</sequence>
<keyword evidence="6 15" id="KW-0347">Helicase</keyword>
<dbReference type="HAMAP" id="MF_01485">
    <property type="entry name" value="RecB"/>
    <property type="match status" value="1"/>
</dbReference>
<evidence type="ECO:0000256" key="9">
    <source>
        <dbReference type="ARBA" id="ARBA00022842"/>
    </source>
</evidence>
<dbReference type="EMBL" id="JAUKVY010000005">
    <property type="protein sequence ID" value="MDO1532538.1"/>
    <property type="molecule type" value="Genomic_DNA"/>
</dbReference>
<dbReference type="GO" id="GO:0008854">
    <property type="term" value="F:exodeoxyribonuclease V activity"/>
    <property type="evidence" value="ECO:0007669"/>
    <property type="project" value="UniProtKB-EC"/>
</dbReference>
<organism evidence="19 20">
    <name type="scientific">Variovorax ginsengisoli</name>
    <dbReference type="NCBI Taxonomy" id="363844"/>
    <lineage>
        <taxon>Bacteria</taxon>
        <taxon>Pseudomonadati</taxon>
        <taxon>Pseudomonadota</taxon>
        <taxon>Betaproteobacteria</taxon>
        <taxon>Burkholderiales</taxon>
        <taxon>Comamonadaceae</taxon>
        <taxon>Variovorax</taxon>
    </lineage>
</organism>
<dbReference type="SUPFAM" id="SSF52980">
    <property type="entry name" value="Restriction endonuclease-like"/>
    <property type="match status" value="1"/>
</dbReference>
<dbReference type="PANTHER" id="PTHR11070">
    <property type="entry name" value="UVRD / RECB / PCRA DNA HELICASE FAMILY MEMBER"/>
    <property type="match status" value="1"/>
</dbReference>
<dbReference type="InterPro" id="IPR011604">
    <property type="entry name" value="PDDEXK-like_dom_sf"/>
</dbReference>
<feature type="binding site" evidence="15">
    <location>
        <position position="1005"/>
    </location>
    <ligand>
        <name>Mg(2+)</name>
        <dbReference type="ChEBI" id="CHEBI:18420"/>
    </ligand>
</feature>
<dbReference type="RefSeq" id="WP_301807328.1">
    <property type="nucleotide sequence ID" value="NZ_JAUJZH010000005.1"/>
</dbReference>
<dbReference type="Pfam" id="PF12705">
    <property type="entry name" value="PDDEXK_1"/>
    <property type="match status" value="1"/>
</dbReference>
<comment type="miscellaneous">
    <text evidence="15">In the RecBCD complex, RecB has a slow 3'-5' helicase, an exonuclease activity and loads RecA onto ssDNA, RecD has a fast 5'-3' helicase activity, while RecC stimulates the ATPase and processivity of the RecB helicase and contributes to recognition of the Chi site.</text>
</comment>
<evidence type="ECO:0000256" key="16">
    <source>
        <dbReference type="PROSITE-ProRule" id="PRU00560"/>
    </source>
</evidence>
<comment type="domain">
    <text evidence="15">The N-terminal DNA-binding domain is a ssDNA-dependent ATPase and has ATP-dependent 3'-5' helicase function. This domain interacts with RecC.</text>
</comment>
<keyword evidence="5 15" id="KW-0378">Hydrolase</keyword>
<feature type="domain" description="UvrD-like helicase C-terminal" evidence="18">
    <location>
        <begin position="506"/>
        <end position="773"/>
    </location>
</feature>
<keyword evidence="8 15" id="KW-0067">ATP-binding</keyword>
<evidence type="ECO:0000259" key="17">
    <source>
        <dbReference type="PROSITE" id="PS51198"/>
    </source>
</evidence>
<dbReference type="Proteomes" id="UP001169027">
    <property type="component" value="Unassembled WGS sequence"/>
</dbReference>
<comment type="domain">
    <text evidence="15">The C-terminal domain has nuclease activity and interacts with RecD. It interacts with RecA, facilitating its loading onto ssDNA.</text>
</comment>
<evidence type="ECO:0000256" key="7">
    <source>
        <dbReference type="ARBA" id="ARBA00022839"/>
    </source>
</evidence>
<dbReference type="InterPro" id="IPR027417">
    <property type="entry name" value="P-loop_NTPase"/>
</dbReference>
<evidence type="ECO:0000313" key="20">
    <source>
        <dbReference type="Proteomes" id="UP001169027"/>
    </source>
</evidence>
<evidence type="ECO:0000256" key="1">
    <source>
        <dbReference type="ARBA" id="ARBA00022722"/>
    </source>
</evidence>
<comment type="subunit">
    <text evidence="15">Heterotrimer of RecB, RecC and RecD. All subunits contribute to DNA-binding. Interacts with RecA.</text>
</comment>
<evidence type="ECO:0000259" key="18">
    <source>
        <dbReference type="PROSITE" id="PS51217"/>
    </source>
</evidence>
<evidence type="ECO:0000256" key="6">
    <source>
        <dbReference type="ARBA" id="ARBA00022806"/>
    </source>
</evidence>
<feature type="active site" description="For nuclease activity" evidence="15">
    <location>
        <position position="1143"/>
    </location>
</feature>
<dbReference type="InterPro" id="IPR014017">
    <property type="entry name" value="DNA_helicase_UvrD-like_C"/>
</dbReference>
<dbReference type="Pfam" id="PF00580">
    <property type="entry name" value="UvrD-helicase"/>
    <property type="match status" value="1"/>
</dbReference>
<protein>
    <recommendedName>
        <fullName evidence="15">RecBCD enzyme subunit RecB</fullName>
        <ecNumber evidence="15">3.1.11.5</ecNumber>
        <ecNumber evidence="15">5.6.2.4</ecNumber>
    </recommendedName>
    <alternativeName>
        <fullName evidence="15">DNA 3'-5' helicase subunit RecB</fullName>
    </alternativeName>
    <alternativeName>
        <fullName evidence="15">Exonuclease V subunit RecB</fullName>
        <shortName evidence="15">ExoV subunit RecB</shortName>
    </alternativeName>
    <alternativeName>
        <fullName evidence="15">Helicase/nuclease RecBCD subunit RecB</fullName>
    </alternativeName>
</protein>
<evidence type="ECO:0000256" key="3">
    <source>
        <dbReference type="ARBA" id="ARBA00022741"/>
    </source>
</evidence>
<keyword evidence="3 15" id="KW-0547">Nucleotide-binding</keyword>
<keyword evidence="1 15" id="KW-0540">Nuclease</keyword>
<dbReference type="PROSITE" id="PS51198">
    <property type="entry name" value="UVRD_HELICASE_ATP_BIND"/>
    <property type="match status" value="1"/>
</dbReference>
<dbReference type="EC" id="5.6.2.4" evidence="15"/>
<accession>A0ABT8S154</accession>
<feature type="binding site" evidence="15">
    <location>
        <position position="1143"/>
    </location>
    <ligand>
        <name>Mg(2+)</name>
        <dbReference type="ChEBI" id="CHEBI:18420"/>
    </ligand>
</feature>
<keyword evidence="9 15" id="KW-0460">Magnesium</keyword>
<feature type="binding site" evidence="15">
    <location>
        <position position="1130"/>
    </location>
    <ligand>
        <name>Mg(2+)</name>
        <dbReference type="ChEBI" id="CHEBI:18420"/>
    </ligand>
</feature>
<evidence type="ECO:0000256" key="4">
    <source>
        <dbReference type="ARBA" id="ARBA00022763"/>
    </source>
</evidence>
<comment type="catalytic activity">
    <reaction evidence="14 15">
        <text>ATP + H2O = ADP + phosphate + H(+)</text>
        <dbReference type="Rhea" id="RHEA:13065"/>
        <dbReference type="ChEBI" id="CHEBI:15377"/>
        <dbReference type="ChEBI" id="CHEBI:15378"/>
        <dbReference type="ChEBI" id="CHEBI:30616"/>
        <dbReference type="ChEBI" id="CHEBI:43474"/>
        <dbReference type="ChEBI" id="CHEBI:456216"/>
        <dbReference type="EC" id="5.6.2.4"/>
    </reaction>
</comment>
<comment type="cofactor">
    <cofactor evidence="15">
        <name>Mg(2+)</name>
        <dbReference type="ChEBI" id="CHEBI:18420"/>
    </cofactor>
    <text evidence="15">Binds 1 Mg(2+) ion per subunit.</text>
</comment>
<evidence type="ECO:0000256" key="14">
    <source>
        <dbReference type="ARBA" id="ARBA00048988"/>
    </source>
</evidence>
<dbReference type="PANTHER" id="PTHR11070:SF23">
    <property type="entry name" value="RECBCD ENZYME SUBUNIT RECB"/>
    <property type="match status" value="1"/>
</dbReference>
<evidence type="ECO:0000256" key="13">
    <source>
        <dbReference type="ARBA" id="ARBA00034617"/>
    </source>
</evidence>
<name>A0ABT8S154_9BURK</name>
<reference evidence="19" key="1">
    <citation type="submission" date="2023-06" db="EMBL/GenBank/DDBJ databases">
        <authorList>
            <person name="Jiang Y."/>
            <person name="Liu Q."/>
        </authorList>
    </citation>
    <scope>NUCLEOTIDE SEQUENCE</scope>
    <source>
        <strain evidence="19">CGMCC 1.12090</strain>
    </source>
</reference>
<evidence type="ECO:0000256" key="2">
    <source>
        <dbReference type="ARBA" id="ARBA00022723"/>
    </source>
</evidence>
<dbReference type="Gene3D" id="3.40.50.300">
    <property type="entry name" value="P-loop containing nucleotide triphosphate hydrolases"/>
    <property type="match status" value="2"/>
</dbReference>
<comment type="function">
    <text evidence="15">A helicase/nuclease that prepares dsDNA breaks (DSB) for recombinational DNA repair. Binds to DSBs and unwinds DNA via a highly rapid and processive ATP-dependent bidirectional helicase activity. Unwinds dsDNA until it encounters a Chi (crossover hotspot instigator) sequence from the 3' direction. Cuts ssDNA a few nucleotides 3' to the Chi site. The properties and activities of the enzyme are changed at Chi. The Chi-altered holoenzyme produces a long 3'-ssDNA overhang and facilitates RecA-binding to the ssDNA for homologous DNA recombination and repair. Holoenzyme degrades any linearized DNA that is unable to undergo homologous recombination. In the holoenzyme this subunit contributes ATPase, 3'-5' helicase, exonuclease activity and loads RecA onto ssDNA.</text>
</comment>
<dbReference type="SUPFAM" id="SSF52540">
    <property type="entry name" value="P-loop containing nucleoside triphosphate hydrolases"/>
    <property type="match status" value="1"/>
</dbReference>
<dbReference type="InterPro" id="IPR000212">
    <property type="entry name" value="DNA_helicase_UvrD/REP"/>
</dbReference>
<comment type="caution">
    <text evidence="19">The sequence shown here is derived from an EMBL/GenBank/DDBJ whole genome shotgun (WGS) entry which is preliminary data.</text>
</comment>
<keyword evidence="12 15" id="KW-0413">Isomerase</keyword>
<keyword evidence="10 15" id="KW-0238">DNA-binding</keyword>
<evidence type="ECO:0000256" key="11">
    <source>
        <dbReference type="ARBA" id="ARBA00023204"/>
    </source>
</evidence>